<evidence type="ECO:0000256" key="1">
    <source>
        <dbReference type="ARBA" id="ARBA00008791"/>
    </source>
</evidence>
<feature type="domain" description="UspA" evidence="2">
    <location>
        <begin position="7"/>
        <end position="141"/>
    </location>
</feature>
<gene>
    <name evidence="3" type="ordered locus">Celf_1821</name>
</gene>
<evidence type="ECO:0000313" key="4">
    <source>
        <dbReference type="Proteomes" id="UP000008460"/>
    </source>
</evidence>
<accession>F4GYG2</accession>
<dbReference type="CDD" id="cd00293">
    <property type="entry name" value="USP-like"/>
    <property type="match status" value="1"/>
</dbReference>
<dbReference type="Proteomes" id="UP000008460">
    <property type="component" value="Chromosome"/>
</dbReference>
<reference evidence="3 4" key="1">
    <citation type="submission" date="2011-04" db="EMBL/GenBank/DDBJ databases">
        <title>Complete sequence of Cellulomonas fimi ATCC 484.</title>
        <authorList>
            <consortium name="US DOE Joint Genome Institute"/>
            <person name="Lucas S."/>
            <person name="Han J."/>
            <person name="Lapidus A."/>
            <person name="Cheng J.-F."/>
            <person name="Goodwin L."/>
            <person name="Pitluck S."/>
            <person name="Peters L."/>
            <person name="Chertkov O."/>
            <person name="Detter J.C."/>
            <person name="Han C."/>
            <person name="Tapia R."/>
            <person name="Land M."/>
            <person name="Hauser L."/>
            <person name="Kyrpides N."/>
            <person name="Ivanova N."/>
            <person name="Ovchinnikova G."/>
            <person name="Pagani I."/>
            <person name="Mead D."/>
            <person name="Brumm P."/>
            <person name="Woyke T."/>
        </authorList>
    </citation>
    <scope>NUCLEOTIDE SEQUENCE [LARGE SCALE GENOMIC DNA]</scope>
    <source>
        <strain evidence="4">ATCC 484 / DSM 20113 / JCM 1341 / NBRC 15513 / NCIMB 8980 / NCTC 7547</strain>
    </source>
</reference>
<proteinExistence type="inferred from homology"/>
<dbReference type="InterPro" id="IPR006016">
    <property type="entry name" value="UspA"/>
</dbReference>
<name>F4GYG2_CELFA</name>
<dbReference type="AlphaFoldDB" id="F4GYG2"/>
<dbReference type="EMBL" id="CP002666">
    <property type="protein sequence ID" value="AEE45951.1"/>
    <property type="molecule type" value="Genomic_DNA"/>
</dbReference>
<dbReference type="eggNOG" id="COG0589">
    <property type="taxonomic scope" value="Bacteria"/>
</dbReference>
<sequence length="287" mass="29861">MTHDPPVAIALDGSPRSPHTLAWGMEQAAARGAPAVLVRVVPLPQERVHGGWWYPSPAEPALAEEARGWLDELAQREAARRPEVAVTCAVLHGQTVPELQRYAADARLLVVGAGGTTGRRHVGPTAAHVAAHARCPVAVVRARSQHGTSVVVGVDGSHASFAAAHTAADTARRQGMPLAVVHARPTVVAPYGHAYAMPPVGDDTDDPTRQAAQELADELRASHDGLEVRLVLVDDDPANAVVEAAADADLVVVGSRGLGAFRGMLLGSVSAEVVRLAPCTVLVVHGT</sequence>
<dbReference type="InterPro" id="IPR014729">
    <property type="entry name" value="Rossmann-like_a/b/a_fold"/>
</dbReference>
<evidence type="ECO:0000313" key="3">
    <source>
        <dbReference type="EMBL" id="AEE45951.1"/>
    </source>
</evidence>
<keyword evidence="4" id="KW-1185">Reference proteome</keyword>
<dbReference type="PANTHER" id="PTHR46268">
    <property type="entry name" value="STRESS RESPONSE PROTEIN NHAX"/>
    <property type="match status" value="1"/>
</dbReference>
<dbReference type="KEGG" id="cfi:Celf_1821"/>
<evidence type="ECO:0000259" key="2">
    <source>
        <dbReference type="Pfam" id="PF00582"/>
    </source>
</evidence>
<dbReference type="STRING" id="590998.Celf_1821"/>
<dbReference type="PANTHER" id="PTHR46268:SF6">
    <property type="entry name" value="UNIVERSAL STRESS PROTEIN UP12"/>
    <property type="match status" value="1"/>
</dbReference>
<dbReference type="RefSeq" id="WP_013770977.1">
    <property type="nucleotide sequence ID" value="NC_015514.1"/>
</dbReference>
<dbReference type="InterPro" id="IPR006015">
    <property type="entry name" value="Universal_stress_UspA"/>
</dbReference>
<organism evidence="3 4">
    <name type="scientific">Cellulomonas fimi (strain ATCC 484 / DSM 20113 / JCM 1341 / CCUG 24087 / LMG 16345 / NBRC 15513 / NCIMB 8980 / NCTC 7547 / NRS-133)</name>
    <dbReference type="NCBI Taxonomy" id="590998"/>
    <lineage>
        <taxon>Bacteria</taxon>
        <taxon>Bacillati</taxon>
        <taxon>Actinomycetota</taxon>
        <taxon>Actinomycetes</taxon>
        <taxon>Micrococcales</taxon>
        <taxon>Cellulomonadaceae</taxon>
        <taxon>Cellulomonas</taxon>
    </lineage>
</organism>
<dbReference type="Gene3D" id="3.40.50.620">
    <property type="entry name" value="HUPs"/>
    <property type="match status" value="2"/>
</dbReference>
<dbReference type="SUPFAM" id="SSF52402">
    <property type="entry name" value="Adenine nucleotide alpha hydrolases-like"/>
    <property type="match status" value="2"/>
</dbReference>
<dbReference type="HOGENOM" id="CLU_049301_2_3_11"/>
<comment type="similarity">
    <text evidence="1">Belongs to the universal stress protein A family.</text>
</comment>
<protein>
    <submittedName>
        <fullName evidence="3">UspA domain-containing protein</fullName>
    </submittedName>
</protein>
<dbReference type="PRINTS" id="PR01438">
    <property type="entry name" value="UNVRSLSTRESS"/>
</dbReference>
<feature type="domain" description="UspA" evidence="2">
    <location>
        <begin position="150"/>
        <end position="285"/>
    </location>
</feature>
<dbReference type="Pfam" id="PF00582">
    <property type="entry name" value="Usp"/>
    <property type="match status" value="2"/>
</dbReference>